<proteinExistence type="predicted"/>
<keyword evidence="1" id="KW-0732">Signal</keyword>
<keyword evidence="3" id="KW-1185">Reference proteome</keyword>
<gene>
    <name evidence="2" type="ORF">CEX98_14505</name>
</gene>
<dbReference type="OrthoDB" id="5368544at2"/>
<feature type="signal peptide" evidence="1">
    <location>
        <begin position="1"/>
        <end position="20"/>
    </location>
</feature>
<organism evidence="2 3">
    <name type="scientific">Pseudoalteromonas piscicida</name>
    <dbReference type="NCBI Taxonomy" id="43662"/>
    <lineage>
        <taxon>Bacteria</taxon>
        <taxon>Pseudomonadati</taxon>
        <taxon>Pseudomonadota</taxon>
        <taxon>Gammaproteobacteria</taxon>
        <taxon>Alteromonadales</taxon>
        <taxon>Pseudoalteromonadaceae</taxon>
        <taxon>Pseudoalteromonas</taxon>
    </lineage>
</organism>
<sequence length="140" mass="15788">MNRLLFTLTILTSYPLSASADIAVIVNKDNPVESISQRQLIDMYMGKYVAFPNGEMAITYDYEKSHPLRSPFFLALTGRNESQINAYWSRIKFSGKVSPPQYFSSPSAILENIVNTPNAIGYIPKELVTGDVKVIYHFDD</sequence>
<dbReference type="EMBL" id="NKHF01000066">
    <property type="protein sequence ID" value="PCK31031.1"/>
    <property type="molecule type" value="Genomic_DNA"/>
</dbReference>
<evidence type="ECO:0000313" key="3">
    <source>
        <dbReference type="Proteomes" id="UP000228621"/>
    </source>
</evidence>
<dbReference type="Gene3D" id="3.40.190.10">
    <property type="entry name" value="Periplasmic binding protein-like II"/>
    <property type="match status" value="1"/>
</dbReference>
<reference evidence="3" key="1">
    <citation type="journal article" date="2019" name="Genome Announc.">
        <title>Draft Genome Sequence of Pseudoalteromonas piscicida Strain 36Y ROTHPW, an Hypersaline Seawater Isolate from the South Coast of Sonora, Mexico.</title>
        <authorList>
            <person name="Sanchez-Diaz R."/>
            <person name="Molina-Garza Z.J."/>
            <person name="Cruz-Suarez L.E."/>
            <person name="Selvin J."/>
            <person name="Kiran G.S."/>
            <person name="Ibarra-Gamez J.C."/>
            <person name="Gomez-Gil B."/>
            <person name="Galaviz-Silva L."/>
        </authorList>
    </citation>
    <scope>NUCLEOTIDE SEQUENCE [LARGE SCALE GENOMIC DNA]</scope>
    <source>
        <strain evidence="3">36Y_RITHPW</strain>
    </source>
</reference>
<dbReference type="AlphaFoldDB" id="A0A2A5JP49"/>
<dbReference type="SUPFAM" id="SSF53850">
    <property type="entry name" value="Periplasmic binding protein-like II"/>
    <property type="match status" value="1"/>
</dbReference>
<dbReference type="RefSeq" id="WP_099642776.1">
    <property type="nucleotide sequence ID" value="NZ_NKHF01000066.1"/>
</dbReference>
<accession>A0A2A5JP49</accession>
<dbReference type="Proteomes" id="UP000228621">
    <property type="component" value="Unassembled WGS sequence"/>
</dbReference>
<protein>
    <recommendedName>
        <fullName evidence="4">Phosphate ABC transporter substrate-binding protein</fullName>
    </recommendedName>
</protein>
<evidence type="ECO:0000313" key="2">
    <source>
        <dbReference type="EMBL" id="PCK31031.1"/>
    </source>
</evidence>
<evidence type="ECO:0000256" key="1">
    <source>
        <dbReference type="SAM" id="SignalP"/>
    </source>
</evidence>
<feature type="chain" id="PRO_5012110953" description="Phosphate ABC transporter substrate-binding protein" evidence="1">
    <location>
        <begin position="21"/>
        <end position="140"/>
    </location>
</feature>
<evidence type="ECO:0008006" key="4">
    <source>
        <dbReference type="Google" id="ProtNLM"/>
    </source>
</evidence>
<comment type="caution">
    <text evidence="2">The sequence shown here is derived from an EMBL/GenBank/DDBJ whole genome shotgun (WGS) entry which is preliminary data.</text>
</comment>
<name>A0A2A5JP49_PSEO7</name>